<feature type="domain" description="Competence protein CoiA-like N-terminal" evidence="1">
    <location>
        <begin position="69"/>
        <end position="102"/>
    </location>
</feature>
<dbReference type="RefSeq" id="WP_168670602.1">
    <property type="nucleotide sequence ID" value="NZ_JAAXKX010000023.1"/>
</dbReference>
<accession>A0ABX1IAG2</accession>
<gene>
    <name evidence="2" type="ORF">HF203_13640</name>
</gene>
<dbReference type="Pfam" id="PF25164">
    <property type="entry name" value="CoiA_N"/>
    <property type="match status" value="1"/>
</dbReference>
<protein>
    <recommendedName>
        <fullName evidence="1">Competence protein CoiA-like N-terminal domain-containing protein</fullName>
    </recommendedName>
</protein>
<sequence length="360" mass="39427">MISLVSKPVANRFASCSAPSASVTFAFVFNVNGTVAGESSMEAMYLLQSFGIDQNGRLVSVDEVARGKACECCCPACGELLIARQGEVRAWHFAHASGKDCEGGAESALHKAAKQLIVDEAAVLVPALEARESHQLDDGRRGEVALSHPAEVWHLSDPRQEVVVGNFRIDVMATHEAHPVFIEIAVTHLVDEDKRNALSDFGIHCFEIRLDPGRHAFWTWDTLRTALLEQTDNRAWLFHPGLERLRDQARCEAVAKALDQPVVASAGGTRLRYRLYGTPLHLVDRGWGLCLWSPFNEQVNAIIKAIARSLGGRYQARYRNWVFAVGVQDALIQQLEGLGAVREAEPRGLGQGGGQDGARK</sequence>
<dbReference type="InterPro" id="IPR057253">
    <property type="entry name" value="CoiA-like_N"/>
</dbReference>
<evidence type="ECO:0000313" key="3">
    <source>
        <dbReference type="Proteomes" id="UP000740754"/>
    </source>
</evidence>
<dbReference type="EMBL" id="JAAXKX010000023">
    <property type="protein sequence ID" value="NKN34263.1"/>
    <property type="molecule type" value="Genomic_DNA"/>
</dbReference>
<dbReference type="Proteomes" id="UP000740754">
    <property type="component" value="Unassembled WGS sequence"/>
</dbReference>
<comment type="caution">
    <text evidence="2">The sequence shown here is derived from an EMBL/GenBank/DDBJ whole genome shotgun (WGS) entry which is preliminary data.</text>
</comment>
<evidence type="ECO:0000313" key="2">
    <source>
        <dbReference type="EMBL" id="NKN34263.1"/>
    </source>
</evidence>
<name>A0ABX1IAG2_9GAMM</name>
<organism evidence="2 3">
    <name type="scientific">Marichromatium bheemlicum</name>
    <dbReference type="NCBI Taxonomy" id="365339"/>
    <lineage>
        <taxon>Bacteria</taxon>
        <taxon>Pseudomonadati</taxon>
        <taxon>Pseudomonadota</taxon>
        <taxon>Gammaproteobacteria</taxon>
        <taxon>Chromatiales</taxon>
        <taxon>Chromatiaceae</taxon>
        <taxon>Marichromatium</taxon>
    </lineage>
</organism>
<proteinExistence type="predicted"/>
<evidence type="ECO:0000259" key="1">
    <source>
        <dbReference type="Pfam" id="PF25164"/>
    </source>
</evidence>
<keyword evidence="3" id="KW-1185">Reference proteome</keyword>
<reference evidence="2 3" key="1">
    <citation type="submission" date="2020-04" db="EMBL/GenBank/DDBJ databases">
        <title>Draft Whole-Genome sequence of Marichromatium bheemlicum DSM 18632, type strain.</title>
        <authorList>
            <person name="Kyndt J.A."/>
            <person name="Meyer T.E."/>
        </authorList>
    </citation>
    <scope>NUCLEOTIDE SEQUENCE [LARGE SCALE GENOMIC DNA]</scope>
    <source>
        <strain evidence="2 3">DSM 18632</strain>
    </source>
</reference>